<gene>
    <name evidence="2" type="ORF">SAMN02787144_101254</name>
</gene>
<accession>A0A1K2D0J0</accession>
<dbReference type="InterPro" id="IPR010982">
    <property type="entry name" value="Lambda_DNA-bd_dom_sf"/>
</dbReference>
<dbReference type="PROSITE" id="PS50943">
    <property type="entry name" value="HTH_CROC1"/>
    <property type="match status" value="1"/>
</dbReference>
<protein>
    <submittedName>
        <fullName evidence="2">Transcriptional regulator, contains XRE-family HTH domain</fullName>
    </submittedName>
</protein>
<dbReference type="SUPFAM" id="SSF47413">
    <property type="entry name" value="lambda repressor-like DNA-binding domains"/>
    <property type="match status" value="2"/>
</dbReference>
<dbReference type="SMART" id="SM00530">
    <property type="entry name" value="HTH_XRE"/>
    <property type="match status" value="2"/>
</dbReference>
<proteinExistence type="predicted"/>
<reference evidence="2 3" key="1">
    <citation type="submission" date="2016-11" db="EMBL/GenBank/DDBJ databases">
        <authorList>
            <person name="Jaros S."/>
            <person name="Januszkiewicz K."/>
            <person name="Wedrychowicz H."/>
        </authorList>
    </citation>
    <scope>NUCLEOTIDE SEQUENCE [LARGE SCALE GENOMIC DNA]</scope>
    <source>
        <strain evidence="2 3">OK807</strain>
    </source>
</reference>
<dbReference type="InterPro" id="IPR001387">
    <property type="entry name" value="Cro/C1-type_HTH"/>
</dbReference>
<dbReference type="EMBL" id="FPJO01000012">
    <property type="protein sequence ID" value="SFY16526.1"/>
    <property type="molecule type" value="Genomic_DNA"/>
</dbReference>
<sequence>MHTPPPFNAPAARRLREALGMLPGHVAYGLGAQYGLRISTETVVAWERGLACPSEYELTALAGVLWCSPGELLTAARTLREHRVARELAVEELARLLGLSTSAYLRMEESGRWRGNERQSAALAEVLGLTPAGFVTVSGRDEELAELLRGAVTTRWQAQLRAVAKLVPLERGFLQDVLEQLHADYQSLMVSTLGWSSTGTERAGSTGDAGRVFLAEVLERFWRAAGVPGPDG</sequence>
<dbReference type="Pfam" id="PF13560">
    <property type="entry name" value="HTH_31"/>
    <property type="match status" value="1"/>
</dbReference>
<dbReference type="STRING" id="1893.SAMN02787144_101254"/>
<dbReference type="Gene3D" id="1.10.260.40">
    <property type="entry name" value="lambda repressor-like DNA-binding domains"/>
    <property type="match status" value="2"/>
</dbReference>
<feature type="domain" description="HTH cro/C1-type" evidence="1">
    <location>
        <begin position="79"/>
        <end position="134"/>
    </location>
</feature>
<evidence type="ECO:0000313" key="2">
    <source>
        <dbReference type="EMBL" id="SFY16526.1"/>
    </source>
</evidence>
<dbReference type="GO" id="GO:0003677">
    <property type="term" value="F:DNA binding"/>
    <property type="evidence" value="ECO:0007669"/>
    <property type="project" value="InterPro"/>
</dbReference>
<dbReference type="AlphaFoldDB" id="A0A1K2D0J0"/>
<evidence type="ECO:0000259" key="1">
    <source>
        <dbReference type="PROSITE" id="PS50943"/>
    </source>
</evidence>
<name>A0A1K2D0J0_STRAR</name>
<organism evidence="2 3">
    <name type="scientific">Streptomyces atratus</name>
    <dbReference type="NCBI Taxonomy" id="1893"/>
    <lineage>
        <taxon>Bacteria</taxon>
        <taxon>Bacillati</taxon>
        <taxon>Actinomycetota</taxon>
        <taxon>Actinomycetes</taxon>
        <taxon>Kitasatosporales</taxon>
        <taxon>Streptomycetaceae</taxon>
        <taxon>Streptomyces</taxon>
    </lineage>
</organism>
<dbReference type="Proteomes" id="UP000181909">
    <property type="component" value="Unassembled WGS sequence"/>
</dbReference>
<dbReference type="CDD" id="cd00093">
    <property type="entry name" value="HTH_XRE"/>
    <property type="match status" value="1"/>
</dbReference>
<evidence type="ECO:0000313" key="3">
    <source>
        <dbReference type="Proteomes" id="UP000181909"/>
    </source>
</evidence>